<evidence type="ECO:0000313" key="3">
    <source>
        <dbReference type="Proteomes" id="UP000655225"/>
    </source>
</evidence>
<name>A0A834Z5X2_TETSI</name>
<protein>
    <recommendedName>
        <fullName evidence="1">CN hydrolase domain-containing protein</fullName>
    </recommendedName>
</protein>
<dbReference type="PROSITE" id="PS50263">
    <property type="entry name" value="CN_HYDROLASE"/>
    <property type="match status" value="1"/>
</dbReference>
<dbReference type="PANTHER" id="PTHR23088:SF27">
    <property type="entry name" value="DEAMINATED GLUTATHIONE AMIDASE"/>
    <property type="match status" value="1"/>
</dbReference>
<dbReference type="InterPro" id="IPR003010">
    <property type="entry name" value="C-N_Hydrolase"/>
</dbReference>
<dbReference type="EMBL" id="JABCRI010000011">
    <property type="protein sequence ID" value="KAF8397597.1"/>
    <property type="molecule type" value="Genomic_DNA"/>
</dbReference>
<dbReference type="GO" id="GO:0016810">
    <property type="term" value="F:hydrolase activity, acting on carbon-nitrogen (but not peptide) bonds"/>
    <property type="evidence" value="ECO:0007669"/>
    <property type="project" value="UniProtKB-ARBA"/>
</dbReference>
<keyword evidence="3" id="KW-1185">Reference proteome</keyword>
<dbReference type="SUPFAM" id="SSF56317">
    <property type="entry name" value="Carbon-nitrogen hydrolase"/>
    <property type="match status" value="1"/>
</dbReference>
<dbReference type="Gene3D" id="3.60.110.10">
    <property type="entry name" value="Carbon-nitrogen hydrolase"/>
    <property type="match status" value="1"/>
</dbReference>
<dbReference type="PANTHER" id="PTHR23088">
    <property type="entry name" value="NITRILASE-RELATED"/>
    <property type="match status" value="1"/>
</dbReference>
<sequence>MVVSFTPNNTSIVFRLRSVPSRAFACECSTANTVRVAGGGQMTSINDLAANCNTCSRLAKEASTAGAKLLCLAENLSYVGAKHGESLKIAEPLDGPVMQGYCSLASCISQGIQHLVITWGFQEKGPDDAHLYNTHVLIDNTGNIRSTYRNIHLFVDVIPCSLHILLHLLLWNNYRLSIGITVADIDFSLVDSLRAKMPISEGGDWKEAALPTYAISNSLHTYEASETHRFLEVWFSMISGRRLPSSGRYVQTFLDIH</sequence>
<dbReference type="Pfam" id="PF00795">
    <property type="entry name" value="CN_hydrolase"/>
    <property type="match status" value="1"/>
</dbReference>
<evidence type="ECO:0000313" key="2">
    <source>
        <dbReference type="EMBL" id="KAF8397597.1"/>
    </source>
</evidence>
<evidence type="ECO:0000259" key="1">
    <source>
        <dbReference type="PROSITE" id="PS50263"/>
    </source>
</evidence>
<feature type="domain" description="CN hydrolase" evidence="1">
    <location>
        <begin position="34"/>
        <end position="257"/>
    </location>
</feature>
<dbReference type="AlphaFoldDB" id="A0A834Z5X2"/>
<organism evidence="2 3">
    <name type="scientific">Tetracentron sinense</name>
    <name type="common">Spur-leaf</name>
    <dbReference type="NCBI Taxonomy" id="13715"/>
    <lineage>
        <taxon>Eukaryota</taxon>
        <taxon>Viridiplantae</taxon>
        <taxon>Streptophyta</taxon>
        <taxon>Embryophyta</taxon>
        <taxon>Tracheophyta</taxon>
        <taxon>Spermatophyta</taxon>
        <taxon>Magnoliopsida</taxon>
        <taxon>Trochodendrales</taxon>
        <taxon>Trochodendraceae</taxon>
        <taxon>Tetracentron</taxon>
    </lineage>
</organism>
<proteinExistence type="predicted"/>
<accession>A0A834Z5X2</accession>
<reference evidence="2 3" key="1">
    <citation type="submission" date="2020-04" db="EMBL/GenBank/DDBJ databases">
        <title>Plant Genome Project.</title>
        <authorList>
            <person name="Zhang R.-G."/>
        </authorList>
    </citation>
    <scope>NUCLEOTIDE SEQUENCE [LARGE SCALE GENOMIC DNA]</scope>
    <source>
        <strain evidence="2">YNK0</strain>
        <tissue evidence="2">Leaf</tissue>
    </source>
</reference>
<dbReference type="OrthoDB" id="10250282at2759"/>
<comment type="caution">
    <text evidence="2">The sequence shown here is derived from an EMBL/GenBank/DDBJ whole genome shotgun (WGS) entry which is preliminary data.</text>
</comment>
<dbReference type="Proteomes" id="UP000655225">
    <property type="component" value="Unassembled WGS sequence"/>
</dbReference>
<gene>
    <name evidence="2" type="ORF">HHK36_016517</name>
</gene>
<dbReference type="InterPro" id="IPR036526">
    <property type="entry name" value="C-N_Hydrolase_sf"/>
</dbReference>